<keyword evidence="5" id="KW-0969">Cilium</keyword>
<evidence type="ECO:0000256" key="4">
    <source>
        <dbReference type="ARBA" id="ARBA00022846"/>
    </source>
</evidence>
<name>A0A177B2B7_9BILA</name>
<accession>A0A177B2B7</accession>
<dbReference type="PANTHER" id="PTHR46437">
    <property type="entry name" value="MORN REPEAT-CONTAINING PROTEIN 5"/>
    <property type="match status" value="1"/>
</dbReference>
<proteinExistence type="predicted"/>
<keyword evidence="8" id="KW-1185">Reference proteome</keyword>
<dbReference type="OrthoDB" id="300500at2759"/>
<dbReference type="Proteomes" id="UP000078046">
    <property type="component" value="Unassembled WGS sequence"/>
</dbReference>
<gene>
    <name evidence="7" type="ORF">A3Q56_04378</name>
</gene>
<organism evidence="7 8">
    <name type="scientific">Intoshia linei</name>
    <dbReference type="NCBI Taxonomy" id="1819745"/>
    <lineage>
        <taxon>Eukaryota</taxon>
        <taxon>Metazoa</taxon>
        <taxon>Spiralia</taxon>
        <taxon>Lophotrochozoa</taxon>
        <taxon>Mesozoa</taxon>
        <taxon>Orthonectida</taxon>
        <taxon>Rhopaluridae</taxon>
        <taxon>Intoshia</taxon>
    </lineage>
</organism>
<dbReference type="InterPro" id="IPR042814">
    <property type="entry name" value="Morn5"/>
</dbReference>
<evidence type="ECO:0000256" key="5">
    <source>
        <dbReference type="ARBA" id="ARBA00023069"/>
    </source>
</evidence>
<keyword evidence="4" id="KW-0282">Flagellum</keyword>
<dbReference type="InterPro" id="IPR003409">
    <property type="entry name" value="MORN"/>
</dbReference>
<comment type="subcellular location">
    <subcellularLocation>
        <location evidence="1">Cell projection</location>
        <location evidence="1">Cilium</location>
        <location evidence="1">Flagellum</location>
    </subcellularLocation>
</comment>
<dbReference type="GO" id="GO:0031514">
    <property type="term" value="C:motile cilium"/>
    <property type="evidence" value="ECO:0007669"/>
    <property type="project" value="UniProtKB-SubCell"/>
</dbReference>
<evidence type="ECO:0000313" key="7">
    <source>
        <dbReference type="EMBL" id="OAF67872.1"/>
    </source>
</evidence>
<comment type="caution">
    <text evidence="7">The sequence shown here is derived from an EMBL/GenBank/DDBJ whole genome shotgun (WGS) entry which is preliminary data.</text>
</comment>
<evidence type="ECO:0000256" key="2">
    <source>
        <dbReference type="ARBA" id="ARBA00016322"/>
    </source>
</evidence>
<keyword evidence="6" id="KW-0966">Cell projection</keyword>
<dbReference type="SMART" id="SM00698">
    <property type="entry name" value="MORN"/>
    <property type="match status" value="2"/>
</dbReference>
<dbReference type="AlphaFoldDB" id="A0A177B2B7"/>
<protein>
    <recommendedName>
        <fullName evidence="2">MORN repeat-containing protein 5</fullName>
    </recommendedName>
</protein>
<dbReference type="Pfam" id="PF02493">
    <property type="entry name" value="MORN"/>
    <property type="match status" value="3"/>
</dbReference>
<dbReference type="SUPFAM" id="SSF82185">
    <property type="entry name" value="Histone H3 K4-specific methyltransferase SET7/9 N-terminal domain"/>
    <property type="match status" value="1"/>
</dbReference>
<evidence type="ECO:0000313" key="8">
    <source>
        <dbReference type="Proteomes" id="UP000078046"/>
    </source>
</evidence>
<dbReference type="Gene3D" id="2.20.110.10">
    <property type="entry name" value="Histone H3 K4-specific methyltransferase SET7/9 N-terminal domain"/>
    <property type="match status" value="1"/>
</dbReference>
<dbReference type="PANTHER" id="PTHR46437:SF1">
    <property type="entry name" value="MORN REPEAT-CONTAINING PROTEIN 5"/>
    <property type="match status" value="1"/>
</dbReference>
<reference evidence="7 8" key="1">
    <citation type="submission" date="2016-04" db="EMBL/GenBank/DDBJ databases">
        <title>The genome of Intoshia linei affirms orthonectids as highly simplified spiralians.</title>
        <authorList>
            <person name="Mikhailov K.V."/>
            <person name="Slusarev G.S."/>
            <person name="Nikitin M.A."/>
            <person name="Logacheva M.D."/>
            <person name="Penin A."/>
            <person name="Aleoshin V."/>
            <person name="Panchin Y.V."/>
        </authorList>
    </citation>
    <scope>NUCLEOTIDE SEQUENCE [LARGE SCALE GENOMIC DNA]</scope>
    <source>
        <strain evidence="7">Intl2013</strain>
        <tissue evidence="7">Whole animal</tissue>
    </source>
</reference>
<evidence type="ECO:0000256" key="1">
    <source>
        <dbReference type="ARBA" id="ARBA00004230"/>
    </source>
</evidence>
<keyword evidence="3" id="KW-0677">Repeat</keyword>
<dbReference type="EMBL" id="LWCA01000556">
    <property type="protein sequence ID" value="OAF67872.1"/>
    <property type="molecule type" value="Genomic_DNA"/>
</dbReference>
<sequence length="174" mass="20076">MDLTNSVYEGEFYKKRLEGKGKYTFSTGTIYEGTLRDGMFNGNGILYFKNGSKYVAIWKDGIAVEGTYYFSDGLKFEEVNWKYCDGYDRRFYTEVLNGIKASGETQMTNSLTSPIIPKGQYDTGDGFYDKETRIVTGYNGKFLRNADEDEDEWVTQQCRKEKQPFVGARKLPRF</sequence>
<evidence type="ECO:0000256" key="6">
    <source>
        <dbReference type="ARBA" id="ARBA00023273"/>
    </source>
</evidence>
<evidence type="ECO:0000256" key="3">
    <source>
        <dbReference type="ARBA" id="ARBA00022737"/>
    </source>
</evidence>